<organism evidence="2 3">
    <name type="scientific">Schistosoma mattheei</name>
    <dbReference type="NCBI Taxonomy" id="31246"/>
    <lineage>
        <taxon>Eukaryota</taxon>
        <taxon>Metazoa</taxon>
        <taxon>Spiralia</taxon>
        <taxon>Lophotrochozoa</taxon>
        <taxon>Platyhelminthes</taxon>
        <taxon>Trematoda</taxon>
        <taxon>Digenea</taxon>
        <taxon>Strigeidida</taxon>
        <taxon>Schistosomatoidea</taxon>
        <taxon>Schistosomatidae</taxon>
        <taxon>Schistosoma</taxon>
    </lineage>
</organism>
<dbReference type="Proteomes" id="UP000050791">
    <property type="component" value="Unassembled WGS sequence"/>
</dbReference>
<sequence>MVEDVFLITKLFNAQAMNQLPIFHNIRFCLLGRTGQSIRFRYVPDPGTLEQRLFREVTKPVIPPINVNPVEQRLRRQEENRLRQENNPYRKFLIERAKEDF</sequence>
<evidence type="ECO:0000313" key="2">
    <source>
        <dbReference type="Proteomes" id="UP000050791"/>
    </source>
</evidence>
<accession>A0AA85BT21</accession>
<dbReference type="WBParaSite" id="SMTH1_70820.1">
    <property type="protein sequence ID" value="SMTH1_70820.1"/>
    <property type="gene ID" value="SMTH1_70820"/>
</dbReference>
<evidence type="ECO:0000256" key="1">
    <source>
        <dbReference type="ARBA" id="ARBA00008889"/>
    </source>
</evidence>
<reference evidence="3" key="1">
    <citation type="submission" date="2023-11" db="UniProtKB">
        <authorList>
            <consortium name="WormBaseParasite"/>
        </authorList>
    </citation>
    <scope>IDENTIFICATION</scope>
</reference>
<dbReference type="InterPro" id="IPR043141">
    <property type="entry name" value="Ribosomal_uL10-like_sf"/>
</dbReference>
<proteinExistence type="inferred from homology"/>
<evidence type="ECO:0000313" key="3">
    <source>
        <dbReference type="WBParaSite" id="SMTH1_70820.1"/>
    </source>
</evidence>
<name>A0AA85BT21_9TREM</name>
<protein>
    <submittedName>
        <fullName evidence="3">Uncharacterized protein</fullName>
    </submittedName>
</protein>
<dbReference type="AlphaFoldDB" id="A0AA85BT21"/>
<dbReference type="Gene3D" id="3.30.70.1730">
    <property type="match status" value="1"/>
</dbReference>
<comment type="similarity">
    <text evidence="1">Belongs to the universal ribosomal protein uL10 family.</text>
</comment>